<organism evidence="1 2">
    <name type="scientific">Hymenobacter mellowenesis</name>
    <dbReference type="NCBI Taxonomy" id="3063995"/>
    <lineage>
        <taxon>Bacteria</taxon>
        <taxon>Pseudomonadati</taxon>
        <taxon>Bacteroidota</taxon>
        <taxon>Cytophagia</taxon>
        <taxon>Cytophagales</taxon>
        <taxon>Hymenobacteraceae</taxon>
        <taxon>Hymenobacter</taxon>
    </lineage>
</organism>
<dbReference type="RefSeq" id="WP_305012263.1">
    <property type="nucleotide sequence ID" value="NZ_JAUQSX010000007.1"/>
</dbReference>
<dbReference type="EMBL" id="JAUQSX010000007">
    <property type="protein sequence ID" value="MDO7847586.1"/>
    <property type="molecule type" value="Genomic_DNA"/>
</dbReference>
<gene>
    <name evidence="1" type="ORF">Q5H92_14545</name>
</gene>
<keyword evidence="2" id="KW-1185">Reference proteome</keyword>
<evidence type="ECO:0000313" key="2">
    <source>
        <dbReference type="Proteomes" id="UP001167796"/>
    </source>
</evidence>
<proteinExistence type="predicted"/>
<sequence>MTQTFKALRFKEDQEWPLAWAQVEDWYVEEDPLGDYFMLFPYKAPNLLPESYTLEEAIKRVTHKMSKAHTMLRETVQKMEEEIMAKCELAEVTLTIP</sequence>
<accession>A0ABT9ACL0</accession>
<evidence type="ECO:0000313" key="1">
    <source>
        <dbReference type="EMBL" id="MDO7847586.1"/>
    </source>
</evidence>
<reference evidence="1" key="1">
    <citation type="submission" date="2023-07" db="EMBL/GenBank/DDBJ databases">
        <authorList>
            <person name="Kim M.K."/>
        </authorList>
    </citation>
    <scope>NUCLEOTIDE SEQUENCE</scope>
    <source>
        <strain evidence="1">M29</strain>
    </source>
</reference>
<name>A0ABT9ACL0_9BACT</name>
<comment type="caution">
    <text evidence="1">The sequence shown here is derived from an EMBL/GenBank/DDBJ whole genome shotgun (WGS) entry which is preliminary data.</text>
</comment>
<protein>
    <submittedName>
        <fullName evidence="1">Uncharacterized protein</fullName>
    </submittedName>
</protein>
<dbReference type="Proteomes" id="UP001167796">
    <property type="component" value="Unassembled WGS sequence"/>
</dbReference>